<proteinExistence type="predicted"/>
<name>A0A2P2NI03_RHIMU</name>
<evidence type="ECO:0000313" key="1">
    <source>
        <dbReference type="EMBL" id="MBX42099.1"/>
    </source>
</evidence>
<accession>A0A2P2NI03</accession>
<dbReference type="EMBL" id="GGEC01061615">
    <property type="protein sequence ID" value="MBX42099.1"/>
    <property type="molecule type" value="Transcribed_RNA"/>
</dbReference>
<sequence length="45" mass="5016">MAAMRSCELLIPTSLRRIGHGKHIKVALPASPPQYQPLRRCSCEV</sequence>
<reference evidence="1" key="1">
    <citation type="submission" date="2018-02" db="EMBL/GenBank/DDBJ databases">
        <title>Rhizophora mucronata_Transcriptome.</title>
        <authorList>
            <person name="Meera S.P."/>
            <person name="Sreeshan A."/>
            <person name="Augustine A."/>
        </authorList>
    </citation>
    <scope>NUCLEOTIDE SEQUENCE</scope>
    <source>
        <tissue evidence="1">Leaf</tissue>
    </source>
</reference>
<organism evidence="1">
    <name type="scientific">Rhizophora mucronata</name>
    <name type="common">Asiatic mangrove</name>
    <dbReference type="NCBI Taxonomy" id="61149"/>
    <lineage>
        <taxon>Eukaryota</taxon>
        <taxon>Viridiplantae</taxon>
        <taxon>Streptophyta</taxon>
        <taxon>Embryophyta</taxon>
        <taxon>Tracheophyta</taxon>
        <taxon>Spermatophyta</taxon>
        <taxon>Magnoliopsida</taxon>
        <taxon>eudicotyledons</taxon>
        <taxon>Gunneridae</taxon>
        <taxon>Pentapetalae</taxon>
        <taxon>rosids</taxon>
        <taxon>fabids</taxon>
        <taxon>Malpighiales</taxon>
        <taxon>Rhizophoraceae</taxon>
        <taxon>Rhizophora</taxon>
    </lineage>
</organism>
<protein>
    <submittedName>
        <fullName evidence="1">Uncharacterized protein</fullName>
    </submittedName>
</protein>
<dbReference type="AlphaFoldDB" id="A0A2P2NI03"/>